<dbReference type="GO" id="GO:0004519">
    <property type="term" value="F:endonuclease activity"/>
    <property type="evidence" value="ECO:0007669"/>
    <property type="project" value="UniProtKB-KW"/>
</dbReference>
<evidence type="ECO:0000313" key="3">
    <source>
        <dbReference type="Proteomes" id="UP000177838"/>
    </source>
</evidence>
<dbReference type="GO" id="GO:0008270">
    <property type="term" value="F:zinc ion binding"/>
    <property type="evidence" value="ECO:0007669"/>
    <property type="project" value="InterPro"/>
</dbReference>
<evidence type="ECO:0000313" key="2">
    <source>
        <dbReference type="EMBL" id="OHA59915.1"/>
    </source>
</evidence>
<accession>A0A1G2QH59</accession>
<proteinExistence type="predicted"/>
<dbReference type="Gene3D" id="1.10.30.50">
    <property type="match status" value="1"/>
</dbReference>
<dbReference type="GO" id="GO:0003676">
    <property type="term" value="F:nucleic acid binding"/>
    <property type="evidence" value="ECO:0007669"/>
    <property type="project" value="InterPro"/>
</dbReference>
<reference evidence="2 3" key="1">
    <citation type="journal article" date="2016" name="Nat. Commun.">
        <title>Thousands of microbial genomes shed light on interconnected biogeochemical processes in an aquifer system.</title>
        <authorList>
            <person name="Anantharaman K."/>
            <person name="Brown C.T."/>
            <person name="Hug L.A."/>
            <person name="Sharon I."/>
            <person name="Castelle C.J."/>
            <person name="Probst A.J."/>
            <person name="Thomas B.C."/>
            <person name="Singh A."/>
            <person name="Wilkins M.J."/>
            <person name="Karaoz U."/>
            <person name="Brodie E.L."/>
            <person name="Williams K.H."/>
            <person name="Hubbard S.S."/>
            <person name="Banfield J.F."/>
        </authorList>
    </citation>
    <scope>NUCLEOTIDE SEQUENCE [LARGE SCALE GENOMIC DNA]</scope>
</reference>
<dbReference type="PANTHER" id="PTHR39639:SF1">
    <property type="entry name" value="DUF262 DOMAIN-CONTAINING PROTEIN"/>
    <property type="match status" value="1"/>
</dbReference>
<protein>
    <submittedName>
        <fullName evidence="2">HNH endonuclease</fullName>
    </submittedName>
</protein>
<feature type="domain" description="HNH nuclease" evidence="1">
    <location>
        <begin position="309"/>
        <end position="367"/>
    </location>
</feature>
<evidence type="ECO:0000259" key="1">
    <source>
        <dbReference type="SMART" id="SM00507"/>
    </source>
</evidence>
<comment type="caution">
    <text evidence="2">The sequence shown here is derived from an EMBL/GenBank/DDBJ whole genome shotgun (WGS) entry which is preliminary data.</text>
</comment>
<keyword evidence="2" id="KW-0378">Hydrolase</keyword>
<name>A0A1G2QH59_9BACT</name>
<dbReference type="STRING" id="1802439.A2589_02660"/>
<dbReference type="AlphaFoldDB" id="A0A1G2QH59"/>
<keyword evidence="2" id="KW-0255">Endonuclease</keyword>
<dbReference type="CDD" id="cd00085">
    <property type="entry name" value="HNHc"/>
    <property type="match status" value="1"/>
</dbReference>
<dbReference type="Pfam" id="PF01844">
    <property type="entry name" value="HNH"/>
    <property type="match status" value="1"/>
</dbReference>
<dbReference type="PANTHER" id="PTHR39639">
    <property type="entry name" value="CHROMOSOME 16, WHOLE GENOME SHOTGUN SEQUENCE"/>
    <property type="match status" value="1"/>
</dbReference>
<gene>
    <name evidence="2" type="ORF">A2589_02660</name>
</gene>
<dbReference type="SMART" id="SM00507">
    <property type="entry name" value="HNHc"/>
    <property type="match status" value="1"/>
</dbReference>
<sequence length="372" mass="43244">MKIDLHKIKVRHVVDGYKDSAEEGVVAYGGKLDVRPKYQREFVYKDKQRDAVIDTVRKGFPLNVMYWVKSAKDSFEVLDGQQRTISVGQFVNGDFSVDFNGRTAMFHNLTKEEQEQILDYELMIYFCEGTDKEKLDWFKIINIAGERLTDQELRNAVYTGPWLSDAKLKFSKSNCAAYLLANDGGALLTGSPIRQEYLETALSWINNGEVADYMAKHQHDKNANELWEYFQNVIAWVRKTFPNYRKEMANVNWGELYNKFKDKKLDAKKLEVEVAELMQDEDVTKKYGIYPYILTRQEKHLSIRAFNDKMKREAYERQKGICVARNASCKNGHFDISEMEADHIKPWHEGGKTDAKNCQMLCKQDNRTKSGK</sequence>
<dbReference type="InterPro" id="IPR003615">
    <property type="entry name" value="HNH_nuc"/>
</dbReference>
<organism evidence="2 3">
    <name type="scientific">Candidatus Vogelbacteria bacterium RIFOXYD1_FULL_46_19</name>
    <dbReference type="NCBI Taxonomy" id="1802439"/>
    <lineage>
        <taxon>Bacteria</taxon>
        <taxon>Candidatus Vogeliibacteriota</taxon>
    </lineage>
</organism>
<dbReference type="InterPro" id="IPR002711">
    <property type="entry name" value="HNH"/>
</dbReference>
<dbReference type="Pfam" id="PF03235">
    <property type="entry name" value="GmrSD_N"/>
    <property type="match status" value="1"/>
</dbReference>
<dbReference type="Proteomes" id="UP000177838">
    <property type="component" value="Unassembled WGS sequence"/>
</dbReference>
<dbReference type="EMBL" id="MHTK01000004">
    <property type="protein sequence ID" value="OHA59915.1"/>
    <property type="molecule type" value="Genomic_DNA"/>
</dbReference>
<keyword evidence="2" id="KW-0540">Nuclease</keyword>
<dbReference type="InterPro" id="IPR004919">
    <property type="entry name" value="GmrSD_N"/>
</dbReference>